<name>A0ACC1PGZ9_9PEZI</name>
<reference evidence="1" key="1">
    <citation type="submission" date="2022-10" db="EMBL/GenBank/DDBJ databases">
        <title>Genome Sequence of Xylaria curta.</title>
        <authorList>
            <person name="Buettner E."/>
        </authorList>
    </citation>
    <scope>NUCLEOTIDE SEQUENCE</scope>
    <source>
        <strain evidence="1">Babe10</strain>
    </source>
</reference>
<keyword evidence="2" id="KW-1185">Reference proteome</keyword>
<evidence type="ECO:0000313" key="1">
    <source>
        <dbReference type="EMBL" id="KAJ2992153.1"/>
    </source>
</evidence>
<dbReference type="Proteomes" id="UP001143856">
    <property type="component" value="Unassembled WGS sequence"/>
</dbReference>
<proteinExistence type="predicted"/>
<dbReference type="EMBL" id="JAPDGR010000286">
    <property type="protein sequence ID" value="KAJ2992153.1"/>
    <property type="molecule type" value="Genomic_DNA"/>
</dbReference>
<accession>A0ACC1PGZ9</accession>
<protein>
    <submittedName>
        <fullName evidence="1">Uncharacterized protein</fullName>
    </submittedName>
</protein>
<sequence>MTTIVAARYEKKRKFTSYSKRPPTSSESRRGGIVPPLKFTDILDFGSKEREHLRNDVPSPQAKFPQPQTALEDDDDDDDDDTKAVNEDLVRLTRERDAAEKRADENEKFKCRFEDAELQINKLREELSSLEATKSDLFRTQLEVKNLSANNSKLLYRILQQENSTRTLKDAEARREKATEELEAIREKLVESTAALQAAEERASTNAHNYQRVTAEKTELQDQFCKAVRTHAMLEKKHNKLAGELEISKEECATIPALRSELTATETNLSSTTEALHKAQEQISGLELQIKGHKRDATALQNRIVECEHEKAALGSENNRLVATSTAAKSKAEEAIEGLHHRIRVAEKDLRGVRLDKSKLEEEVKAIVGERQDLCQRISNLEVAKLDHQTEQNLMLAQLAVAQSEASQLPAVRSELQAAQQQIEIANHHMEACPFVQKSEEFWSHSVEVSSELNALLSKSLVNLRATPKETPAKANTPLYPTPSPPCS</sequence>
<comment type="caution">
    <text evidence="1">The sequence shown here is derived from an EMBL/GenBank/DDBJ whole genome shotgun (WGS) entry which is preliminary data.</text>
</comment>
<evidence type="ECO:0000313" key="2">
    <source>
        <dbReference type="Proteomes" id="UP001143856"/>
    </source>
</evidence>
<gene>
    <name evidence="1" type="ORF">NUW58_g2265</name>
</gene>
<organism evidence="1 2">
    <name type="scientific">Xylaria curta</name>
    <dbReference type="NCBI Taxonomy" id="42375"/>
    <lineage>
        <taxon>Eukaryota</taxon>
        <taxon>Fungi</taxon>
        <taxon>Dikarya</taxon>
        <taxon>Ascomycota</taxon>
        <taxon>Pezizomycotina</taxon>
        <taxon>Sordariomycetes</taxon>
        <taxon>Xylariomycetidae</taxon>
        <taxon>Xylariales</taxon>
        <taxon>Xylariaceae</taxon>
        <taxon>Xylaria</taxon>
    </lineage>
</organism>